<protein>
    <submittedName>
        <fullName evidence="5">LacI family transcriptional regulator</fullName>
    </submittedName>
</protein>
<dbReference type="PANTHER" id="PTHR30036:SF1">
    <property type="entry name" value="D-XYLOSE-BINDING PERIPLASMIC PROTEIN"/>
    <property type="match status" value="1"/>
</dbReference>
<evidence type="ECO:0000256" key="2">
    <source>
        <dbReference type="ARBA" id="ARBA00022729"/>
    </source>
</evidence>
<feature type="domain" description="Periplasmic binding protein" evidence="4">
    <location>
        <begin position="55"/>
        <end position="299"/>
    </location>
</feature>
<dbReference type="EMBL" id="PDYG01000070">
    <property type="protein sequence ID" value="PHU37276.1"/>
    <property type="molecule type" value="Genomic_DNA"/>
</dbReference>
<dbReference type="InterPro" id="IPR028082">
    <property type="entry name" value="Peripla_BP_I"/>
</dbReference>
<dbReference type="Gene3D" id="3.40.50.2300">
    <property type="match status" value="2"/>
</dbReference>
<organism evidence="5 6">
    <name type="scientific">Agathobacter ruminis</name>
    <dbReference type="NCBI Taxonomy" id="1712665"/>
    <lineage>
        <taxon>Bacteria</taxon>
        <taxon>Bacillati</taxon>
        <taxon>Bacillota</taxon>
        <taxon>Clostridia</taxon>
        <taxon>Lachnospirales</taxon>
        <taxon>Lachnospiraceae</taxon>
        <taxon>Agathobacter</taxon>
    </lineage>
</organism>
<dbReference type="Proteomes" id="UP000224563">
    <property type="component" value="Unassembled WGS sequence"/>
</dbReference>
<keyword evidence="6" id="KW-1185">Reference proteome</keyword>
<accession>A0A2G3E1X0</accession>
<dbReference type="PANTHER" id="PTHR30036">
    <property type="entry name" value="D-XYLOSE-BINDING PERIPLASMIC PROTEIN"/>
    <property type="match status" value="1"/>
</dbReference>
<keyword evidence="2 3" id="KW-0732">Signal</keyword>
<dbReference type="PROSITE" id="PS51257">
    <property type="entry name" value="PROKAR_LIPOPROTEIN"/>
    <property type="match status" value="1"/>
</dbReference>
<comment type="caution">
    <text evidence="5">The sequence shown here is derived from an EMBL/GenBank/DDBJ whole genome shotgun (WGS) entry which is preliminary data.</text>
</comment>
<dbReference type="InterPro" id="IPR025997">
    <property type="entry name" value="SBP_2_dom"/>
</dbReference>
<evidence type="ECO:0000256" key="3">
    <source>
        <dbReference type="SAM" id="SignalP"/>
    </source>
</evidence>
<gene>
    <name evidence="5" type="ORF">CSX02_08690</name>
</gene>
<evidence type="ECO:0000256" key="1">
    <source>
        <dbReference type="ARBA" id="ARBA00004196"/>
    </source>
</evidence>
<reference evidence="5 6" key="2">
    <citation type="submission" date="2017-10" db="EMBL/GenBank/DDBJ databases">
        <authorList>
            <person name="Banno H."/>
            <person name="Chua N.-H."/>
        </authorList>
    </citation>
    <scope>NUCLEOTIDE SEQUENCE [LARGE SCALE GENOMIC DNA]</scope>
    <source>
        <strain evidence="5 6">JK623</strain>
    </source>
</reference>
<name>A0A2G3E1X0_9FIRM</name>
<comment type="subcellular location">
    <subcellularLocation>
        <location evidence="1">Cell envelope</location>
    </subcellularLocation>
</comment>
<feature type="signal peptide" evidence="3">
    <location>
        <begin position="1"/>
        <end position="28"/>
    </location>
</feature>
<dbReference type="Pfam" id="PF13407">
    <property type="entry name" value="Peripla_BP_4"/>
    <property type="match status" value="1"/>
</dbReference>
<evidence type="ECO:0000313" key="6">
    <source>
        <dbReference type="Proteomes" id="UP000224563"/>
    </source>
</evidence>
<evidence type="ECO:0000313" key="5">
    <source>
        <dbReference type="EMBL" id="PHU37276.1"/>
    </source>
</evidence>
<evidence type="ECO:0000259" key="4">
    <source>
        <dbReference type="Pfam" id="PF13407"/>
    </source>
</evidence>
<dbReference type="AlphaFoldDB" id="A0A2G3E1X0"/>
<dbReference type="RefSeq" id="WP_099386388.1">
    <property type="nucleotide sequence ID" value="NZ_JANSWH010000029.1"/>
</dbReference>
<feature type="chain" id="PRO_5013868440" evidence="3">
    <location>
        <begin position="29"/>
        <end position="356"/>
    </location>
</feature>
<dbReference type="InterPro" id="IPR050555">
    <property type="entry name" value="Bact_Solute-Bind_Prot2"/>
</dbReference>
<reference evidence="5 6" key="1">
    <citation type="submission" date="2017-10" db="EMBL/GenBank/DDBJ databases">
        <title>Resolving the taxonomy of Roseburia spp., Eubacterium rectale and Agathobacter spp. through phylogenomic analysis.</title>
        <authorList>
            <person name="Sheridan P.O."/>
            <person name="Walker A.W."/>
            <person name="Duncan S.H."/>
            <person name="Scott K.P."/>
            <person name="Toole P.W.O."/>
            <person name="Luis P."/>
            <person name="Flint H.J."/>
        </authorList>
    </citation>
    <scope>NUCLEOTIDE SEQUENCE [LARGE SCALE GENOMIC DNA]</scope>
    <source>
        <strain evidence="5 6">JK623</strain>
    </source>
</reference>
<dbReference type="GO" id="GO:0030288">
    <property type="term" value="C:outer membrane-bounded periplasmic space"/>
    <property type="evidence" value="ECO:0007669"/>
    <property type="project" value="TreeGrafter"/>
</dbReference>
<sequence>MEKRKKKYLNRMVAAVMTLLLTAGCAGAESPEPDVVDDEKIQIGITFDTFILERWQRDRDVFVSAAEELDAQVNVQNANGDIDRQRDQIDYFIEKGMDVIVVIQVADDNKTLKRAIDRAHNAGIPVVAYDRLILDADVDLYISFDNERVGELMADHMIQQVGENGTVVQICGPLSDNNVSMVMKGFENEVKKRGMTIVETDYCSGWMSEYAFEYASDFLTSNPAPSGFMCGNDALAGNVIRALSESRLAGKVCVVGQDADLDACQRIVEGTQSMTVYKPIEKLARRAAELSVALAKGKKILSVVNRINDGTYDVPYEKITPVAVTAENMDQVITGKYHEEADIYRNVRSHKSSVND</sequence>
<dbReference type="GO" id="GO:0030246">
    <property type="term" value="F:carbohydrate binding"/>
    <property type="evidence" value="ECO:0007669"/>
    <property type="project" value="TreeGrafter"/>
</dbReference>
<dbReference type="SUPFAM" id="SSF53822">
    <property type="entry name" value="Periplasmic binding protein-like I"/>
    <property type="match status" value="1"/>
</dbReference>
<proteinExistence type="predicted"/>